<dbReference type="GO" id="GO:0030171">
    <property type="term" value="F:voltage-gated proton channel activity"/>
    <property type="evidence" value="ECO:0007669"/>
    <property type="project" value="InterPro"/>
</dbReference>
<organism evidence="17 18">
    <name type="scientific">Echinococcus multilocularis</name>
    <name type="common">Fox tapeworm</name>
    <dbReference type="NCBI Taxonomy" id="6211"/>
    <lineage>
        <taxon>Eukaryota</taxon>
        <taxon>Metazoa</taxon>
        <taxon>Spiralia</taxon>
        <taxon>Lophotrochozoa</taxon>
        <taxon>Platyhelminthes</taxon>
        <taxon>Cestoda</taxon>
        <taxon>Eucestoda</taxon>
        <taxon>Cyclophyllidea</taxon>
        <taxon>Taeniidae</taxon>
        <taxon>Echinococcus</taxon>
    </lineage>
</organism>
<evidence type="ECO:0000313" key="17">
    <source>
        <dbReference type="EMBL" id="CDS42816.1"/>
    </source>
</evidence>
<evidence type="ECO:0000256" key="15">
    <source>
        <dbReference type="SAM" id="Phobius"/>
    </source>
</evidence>
<evidence type="ECO:0000256" key="3">
    <source>
        <dbReference type="ARBA" id="ARBA00022448"/>
    </source>
</evidence>
<comment type="subcellular location">
    <subcellularLocation>
        <location evidence="1">Cell membrane</location>
        <topology evidence="1">Multi-pass membrane protein</topology>
    </subcellularLocation>
</comment>
<dbReference type="eggNOG" id="ENOG502RX8B">
    <property type="taxonomic scope" value="Eukaryota"/>
</dbReference>
<evidence type="ECO:0000256" key="7">
    <source>
        <dbReference type="ARBA" id="ARBA00022989"/>
    </source>
</evidence>
<feature type="coiled-coil region" evidence="13">
    <location>
        <begin position="182"/>
        <end position="209"/>
    </location>
</feature>
<dbReference type="InterPro" id="IPR031846">
    <property type="entry name" value="Hvcn1"/>
</dbReference>
<dbReference type="AlphaFoldDB" id="A0A068YE07"/>
<keyword evidence="10 15" id="KW-0472">Membrane</keyword>
<feature type="compositionally biased region" description="Polar residues" evidence="14">
    <location>
        <begin position="218"/>
        <end position="238"/>
    </location>
</feature>
<evidence type="ECO:0000256" key="14">
    <source>
        <dbReference type="SAM" id="MobiDB-lite"/>
    </source>
</evidence>
<keyword evidence="8 13" id="KW-0175">Coiled coil</keyword>
<dbReference type="GO" id="GO:0034702">
    <property type="term" value="C:monoatomic ion channel complex"/>
    <property type="evidence" value="ECO:0007669"/>
    <property type="project" value="UniProtKB-KW"/>
</dbReference>
<evidence type="ECO:0000256" key="8">
    <source>
        <dbReference type="ARBA" id="ARBA00023054"/>
    </source>
</evidence>
<keyword evidence="18" id="KW-1185">Reference proteome</keyword>
<proteinExistence type="predicted"/>
<evidence type="ECO:0000256" key="9">
    <source>
        <dbReference type="ARBA" id="ARBA00023065"/>
    </source>
</evidence>
<dbReference type="OMA" id="VWYHWAG"/>
<name>A0A068YE07_ECHMU</name>
<dbReference type="PANTHER" id="PTHR46480">
    <property type="entry name" value="F20B24.22"/>
    <property type="match status" value="1"/>
</dbReference>
<dbReference type="Gene3D" id="1.20.120.350">
    <property type="entry name" value="Voltage-gated potassium channels. Chain C"/>
    <property type="match status" value="1"/>
</dbReference>
<keyword evidence="5 15" id="KW-0812">Transmembrane</keyword>
<dbReference type="Pfam" id="PF00520">
    <property type="entry name" value="Ion_trans"/>
    <property type="match status" value="1"/>
</dbReference>
<feature type="domain" description="Ion transport" evidence="16">
    <location>
        <begin position="38"/>
        <end position="176"/>
    </location>
</feature>
<dbReference type="OrthoDB" id="427456at2759"/>
<keyword evidence="7 15" id="KW-1133">Transmembrane helix</keyword>
<evidence type="ECO:0000256" key="5">
    <source>
        <dbReference type="ARBA" id="ARBA00022692"/>
    </source>
</evidence>
<evidence type="ECO:0000256" key="2">
    <source>
        <dbReference type="ARBA" id="ARBA00015897"/>
    </source>
</evidence>
<dbReference type="PANTHER" id="PTHR46480:SF1">
    <property type="entry name" value="VOLTAGE-GATED HYDROGEN CHANNEL 1"/>
    <property type="match status" value="1"/>
</dbReference>
<evidence type="ECO:0000256" key="6">
    <source>
        <dbReference type="ARBA" id="ARBA00022882"/>
    </source>
</evidence>
<dbReference type="InterPro" id="IPR027359">
    <property type="entry name" value="Volt_channel_dom_sf"/>
</dbReference>
<dbReference type="GO" id="GO:0005886">
    <property type="term" value="C:plasma membrane"/>
    <property type="evidence" value="ECO:0007669"/>
    <property type="project" value="UniProtKB-SubCell"/>
</dbReference>
<dbReference type="InterPro" id="IPR005821">
    <property type="entry name" value="Ion_trans_dom"/>
</dbReference>
<feature type="region of interest" description="Disordered" evidence="14">
    <location>
        <begin position="216"/>
        <end position="238"/>
    </location>
</feature>
<dbReference type="EMBL" id="LN902842">
    <property type="protein sequence ID" value="CDS42816.1"/>
    <property type="molecule type" value="Genomic_DNA"/>
</dbReference>
<keyword evidence="11" id="KW-0407">Ion channel</keyword>
<feature type="transmembrane region" description="Helical" evidence="15">
    <location>
        <begin position="22"/>
        <end position="44"/>
    </location>
</feature>
<evidence type="ECO:0000259" key="16">
    <source>
        <dbReference type="Pfam" id="PF00520"/>
    </source>
</evidence>
<dbReference type="Proteomes" id="UP000017246">
    <property type="component" value="Unassembled WGS sequence"/>
</dbReference>
<feature type="transmembrane region" description="Helical" evidence="15">
    <location>
        <begin position="94"/>
        <end position="119"/>
    </location>
</feature>
<accession>A0A068YE07</accession>
<gene>
    <name evidence="17" type="ORF">EmuJ_001053600</name>
</gene>
<keyword evidence="3" id="KW-0813">Transport</keyword>
<keyword evidence="6" id="KW-0851">Voltage-gated channel</keyword>
<protein>
    <recommendedName>
        <fullName evidence="2">Voltage-gated hydrogen channel 1</fullName>
    </recommendedName>
    <alternativeName>
        <fullName evidence="12">Hydrogen voltage-gated channel 1</fullName>
    </alternativeName>
</protein>
<evidence type="ECO:0000256" key="13">
    <source>
        <dbReference type="SAM" id="Coils"/>
    </source>
</evidence>
<reference evidence="17" key="1">
    <citation type="journal article" date="2013" name="Nature">
        <title>The genomes of four tapeworm species reveal adaptations to parasitism.</title>
        <authorList>
            <person name="Tsai I.J."/>
            <person name="Zarowiecki M."/>
            <person name="Holroyd N."/>
            <person name="Garciarrubio A."/>
            <person name="Sanchez-Flores A."/>
            <person name="Brooks K.L."/>
            <person name="Tracey A."/>
            <person name="Bobes R.J."/>
            <person name="Fragoso G."/>
            <person name="Sciutto E."/>
            <person name="Aslett M."/>
            <person name="Beasley H."/>
            <person name="Bennett H.M."/>
            <person name="Cai J."/>
            <person name="Camicia F."/>
            <person name="Clark R."/>
            <person name="Cucher M."/>
            <person name="De Silva N."/>
            <person name="Day T.A."/>
            <person name="Deplazes P."/>
            <person name="Estrada K."/>
            <person name="Fernandez C."/>
            <person name="Holland P.W."/>
            <person name="Hou J."/>
            <person name="Hu S."/>
            <person name="Huckvale T."/>
            <person name="Hung S.S."/>
            <person name="Kamenetzky L."/>
            <person name="Keane J.A."/>
            <person name="Kiss F."/>
            <person name="Koziol U."/>
            <person name="Lambert O."/>
            <person name="Liu K."/>
            <person name="Luo X."/>
            <person name="Luo Y."/>
            <person name="Macchiaroli N."/>
            <person name="Nichol S."/>
            <person name="Paps J."/>
            <person name="Parkinson J."/>
            <person name="Pouchkina-Stantcheva N."/>
            <person name="Riddiford N."/>
            <person name="Rosenzvit M."/>
            <person name="Salinas G."/>
            <person name="Wasmuth J.D."/>
            <person name="Zamanian M."/>
            <person name="Zheng Y."/>
            <person name="Cai X."/>
            <person name="Soberon X."/>
            <person name="Olson P.D."/>
            <person name="Laclette J.P."/>
            <person name="Brehm K."/>
            <person name="Berriman M."/>
            <person name="Garciarrubio A."/>
            <person name="Bobes R.J."/>
            <person name="Fragoso G."/>
            <person name="Sanchez-Flores A."/>
            <person name="Estrada K."/>
            <person name="Cevallos M.A."/>
            <person name="Morett E."/>
            <person name="Gonzalez V."/>
            <person name="Portillo T."/>
            <person name="Ochoa-Leyva A."/>
            <person name="Jose M.V."/>
            <person name="Sciutto E."/>
            <person name="Landa A."/>
            <person name="Jimenez L."/>
            <person name="Valdes V."/>
            <person name="Carrero J.C."/>
            <person name="Larralde C."/>
            <person name="Morales-Montor J."/>
            <person name="Limon-Lason J."/>
            <person name="Soberon X."/>
            <person name="Laclette J.P."/>
        </authorList>
    </citation>
    <scope>NUCLEOTIDE SEQUENCE [LARGE SCALE GENOMIC DNA]</scope>
</reference>
<reference evidence="17" key="2">
    <citation type="submission" date="2015-11" db="EMBL/GenBank/DDBJ databases">
        <authorList>
            <person name="Zhang Y."/>
            <person name="Guo Z."/>
        </authorList>
    </citation>
    <scope>NUCLEOTIDE SEQUENCE</scope>
</reference>
<sequence>MCTRNQYLQLKSKFRTSLHGKAFQFGIITLAGLEGLLVVSMLMLEIERLQSKDPIRAKNLELAKFGIECISLSIISLFLVEIILKLWIFGIGLYLHSLIESIDAVVICVSFAIDIYLMVTATHCHHTSSSSTAHGLLMATTPAPEPTLRSGIKSLPEAAGFLVLFRLWRVVRIANAILVSVSATQEAKIQELKAERDKATSRVSQLEDFILSLGQDVPSDSHSSSAKSTPFLPSSSSV</sequence>
<evidence type="ECO:0000256" key="4">
    <source>
        <dbReference type="ARBA" id="ARBA00022475"/>
    </source>
</evidence>
<keyword evidence="9" id="KW-0406">Ion transport</keyword>
<evidence type="ECO:0000256" key="1">
    <source>
        <dbReference type="ARBA" id="ARBA00004651"/>
    </source>
</evidence>
<keyword evidence="4" id="KW-1003">Cell membrane</keyword>
<evidence type="ECO:0000313" key="18">
    <source>
        <dbReference type="Proteomes" id="UP000017246"/>
    </source>
</evidence>
<feature type="transmembrane region" description="Helical" evidence="15">
    <location>
        <begin position="65"/>
        <end position="88"/>
    </location>
</feature>
<dbReference type="STRING" id="6211.A0A068YE07"/>
<evidence type="ECO:0000256" key="11">
    <source>
        <dbReference type="ARBA" id="ARBA00023303"/>
    </source>
</evidence>
<evidence type="ECO:0000256" key="10">
    <source>
        <dbReference type="ARBA" id="ARBA00023136"/>
    </source>
</evidence>
<evidence type="ECO:0000256" key="12">
    <source>
        <dbReference type="ARBA" id="ARBA00031989"/>
    </source>
</evidence>